<dbReference type="Proteomes" id="UP000253318">
    <property type="component" value="Unassembled WGS sequence"/>
</dbReference>
<dbReference type="Gene3D" id="1.10.357.10">
    <property type="entry name" value="Tetracycline Repressor, domain 2"/>
    <property type="match status" value="1"/>
</dbReference>
<dbReference type="SUPFAM" id="SSF46689">
    <property type="entry name" value="Homeodomain-like"/>
    <property type="match status" value="1"/>
</dbReference>
<keyword evidence="7" id="KW-1185">Reference proteome</keyword>
<accession>A0A368SYY4</accession>
<evidence type="ECO:0000313" key="7">
    <source>
        <dbReference type="Proteomes" id="UP000253318"/>
    </source>
</evidence>
<dbReference type="Pfam" id="PF00440">
    <property type="entry name" value="TetR_N"/>
    <property type="match status" value="1"/>
</dbReference>
<comment type="caution">
    <text evidence="6">The sequence shown here is derived from an EMBL/GenBank/DDBJ whole genome shotgun (WGS) entry which is preliminary data.</text>
</comment>
<organism evidence="6 7">
    <name type="scientific">Marinitenerispora sediminis</name>
    <dbReference type="NCBI Taxonomy" id="1931232"/>
    <lineage>
        <taxon>Bacteria</taxon>
        <taxon>Bacillati</taxon>
        <taxon>Actinomycetota</taxon>
        <taxon>Actinomycetes</taxon>
        <taxon>Streptosporangiales</taxon>
        <taxon>Nocardiopsidaceae</taxon>
        <taxon>Marinitenerispora</taxon>
    </lineage>
</organism>
<sequence>MERMTGEPAKNAPRALRADAWRNHERIIAAATALLAEHPGASMEELTLATGLGRTTVYRHFHTREHLVAEVYRTSFAGARRVFADAGLDRCPAEELLARAVAAGLAAVDAYPVLINGPGLDISVGGRLNPDYTDCLDVLARAMGRAQEAGLLDPALPCRWLANSLLDDCAGVVLFAADLRACDREPLPLVLEAFRRAWGRRGGS</sequence>
<reference evidence="6 7" key="1">
    <citation type="submission" date="2018-04" db="EMBL/GenBank/DDBJ databases">
        <title>Novel actinobacteria from marine sediment.</title>
        <authorList>
            <person name="Ng Z.Y."/>
            <person name="Tan G.Y.A."/>
        </authorList>
    </citation>
    <scope>NUCLEOTIDE SEQUENCE [LARGE SCALE GENOMIC DNA]</scope>
    <source>
        <strain evidence="6 7">TPS81</strain>
    </source>
</reference>
<dbReference type="GO" id="GO:0000976">
    <property type="term" value="F:transcription cis-regulatory region binding"/>
    <property type="evidence" value="ECO:0007669"/>
    <property type="project" value="TreeGrafter"/>
</dbReference>
<dbReference type="GO" id="GO:0003700">
    <property type="term" value="F:DNA-binding transcription factor activity"/>
    <property type="evidence" value="ECO:0007669"/>
    <property type="project" value="TreeGrafter"/>
</dbReference>
<keyword evidence="3" id="KW-0804">Transcription</keyword>
<dbReference type="InterPro" id="IPR001647">
    <property type="entry name" value="HTH_TetR"/>
</dbReference>
<evidence type="ECO:0000259" key="5">
    <source>
        <dbReference type="PROSITE" id="PS50977"/>
    </source>
</evidence>
<gene>
    <name evidence="6" type="ORF">DEF24_24795</name>
</gene>
<feature type="DNA-binding region" description="H-T-H motif" evidence="4">
    <location>
        <begin position="42"/>
        <end position="61"/>
    </location>
</feature>
<evidence type="ECO:0000256" key="1">
    <source>
        <dbReference type="ARBA" id="ARBA00023015"/>
    </source>
</evidence>
<dbReference type="EMBL" id="QEIN01000307">
    <property type="protein sequence ID" value="RCV49892.1"/>
    <property type="molecule type" value="Genomic_DNA"/>
</dbReference>
<protein>
    <recommendedName>
        <fullName evidence="5">HTH tetR-type domain-containing protein</fullName>
    </recommendedName>
</protein>
<dbReference type="PROSITE" id="PS50977">
    <property type="entry name" value="HTH_TETR_2"/>
    <property type="match status" value="1"/>
</dbReference>
<dbReference type="InterPro" id="IPR050109">
    <property type="entry name" value="HTH-type_TetR-like_transc_reg"/>
</dbReference>
<proteinExistence type="predicted"/>
<dbReference type="PANTHER" id="PTHR30055">
    <property type="entry name" value="HTH-TYPE TRANSCRIPTIONAL REGULATOR RUTR"/>
    <property type="match status" value="1"/>
</dbReference>
<name>A0A368SYY4_9ACTN</name>
<keyword evidence="1" id="KW-0805">Transcription regulation</keyword>
<evidence type="ECO:0000256" key="2">
    <source>
        <dbReference type="ARBA" id="ARBA00023125"/>
    </source>
</evidence>
<dbReference type="AlphaFoldDB" id="A0A368SYY4"/>
<dbReference type="OrthoDB" id="3869819at2"/>
<evidence type="ECO:0000256" key="4">
    <source>
        <dbReference type="PROSITE-ProRule" id="PRU00335"/>
    </source>
</evidence>
<dbReference type="InterPro" id="IPR009057">
    <property type="entry name" value="Homeodomain-like_sf"/>
</dbReference>
<keyword evidence="2 4" id="KW-0238">DNA-binding</keyword>
<evidence type="ECO:0000256" key="3">
    <source>
        <dbReference type="ARBA" id="ARBA00023163"/>
    </source>
</evidence>
<feature type="domain" description="HTH tetR-type" evidence="5">
    <location>
        <begin position="21"/>
        <end position="79"/>
    </location>
</feature>
<evidence type="ECO:0000313" key="6">
    <source>
        <dbReference type="EMBL" id="RCV49892.1"/>
    </source>
</evidence>
<dbReference type="PANTHER" id="PTHR30055:SF234">
    <property type="entry name" value="HTH-TYPE TRANSCRIPTIONAL REGULATOR BETI"/>
    <property type="match status" value="1"/>
</dbReference>